<organism evidence="1 2">
    <name type="scientific">Hygrophoropsis aurantiaca</name>
    <dbReference type="NCBI Taxonomy" id="72124"/>
    <lineage>
        <taxon>Eukaryota</taxon>
        <taxon>Fungi</taxon>
        <taxon>Dikarya</taxon>
        <taxon>Basidiomycota</taxon>
        <taxon>Agaricomycotina</taxon>
        <taxon>Agaricomycetes</taxon>
        <taxon>Agaricomycetidae</taxon>
        <taxon>Boletales</taxon>
        <taxon>Coniophorineae</taxon>
        <taxon>Hygrophoropsidaceae</taxon>
        <taxon>Hygrophoropsis</taxon>
    </lineage>
</organism>
<protein>
    <submittedName>
        <fullName evidence="1">C2H2 type zinc-finger-domain-containing protein</fullName>
    </submittedName>
</protein>
<keyword evidence="1" id="KW-0862">Zinc</keyword>
<gene>
    <name evidence="1" type="ORF">BJ138DRAFT_1072570</name>
</gene>
<comment type="caution">
    <text evidence="1">The sequence shown here is derived from an EMBL/GenBank/DDBJ whole genome shotgun (WGS) entry which is preliminary data.</text>
</comment>
<accession>A0ACB7ZZ47</accession>
<evidence type="ECO:0000313" key="1">
    <source>
        <dbReference type="EMBL" id="KAH7905623.1"/>
    </source>
</evidence>
<evidence type="ECO:0000313" key="2">
    <source>
        <dbReference type="Proteomes" id="UP000790377"/>
    </source>
</evidence>
<keyword evidence="1" id="KW-0479">Metal-binding</keyword>
<keyword evidence="1" id="KW-0863">Zinc-finger</keyword>
<proteinExistence type="predicted"/>
<dbReference type="Proteomes" id="UP000790377">
    <property type="component" value="Unassembled WGS sequence"/>
</dbReference>
<reference evidence="1" key="1">
    <citation type="journal article" date="2021" name="New Phytol.">
        <title>Evolutionary innovations through gain and loss of genes in the ectomycorrhizal Boletales.</title>
        <authorList>
            <person name="Wu G."/>
            <person name="Miyauchi S."/>
            <person name="Morin E."/>
            <person name="Kuo A."/>
            <person name="Drula E."/>
            <person name="Varga T."/>
            <person name="Kohler A."/>
            <person name="Feng B."/>
            <person name="Cao Y."/>
            <person name="Lipzen A."/>
            <person name="Daum C."/>
            <person name="Hundley H."/>
            <person name="Pangilinan J."/>
            <person name="Johnson J."/>
            <person name="Barry K."/>
            <person name="LaButti K."/>
            <person name="Ng V."/>
            <person name="Ahrendt S."/>
            <person name="Min B."/>
            <person name="Choi I.G."/>
            <person name="Park H."/>
            <person name="Plett J.M."/>
            <person name="Magnuson J."/>
            <person name="Spatafora J.W."/>
            <person name="Nagy L.G."/>
            <person name="Henrissat B."/>
            <person name="Grigoriev I.V."/>
            <person name="Yang Z.L."/>
            <person name="Xu J."/>
            <person name="Martin F.M."/>
        </authorList>
    </citation>
    <scope>NUCLEOTIDE SEQUENCE</scope>
    <source>
        <strain evidence="1">ATCC 28755</strain>
    </source>
</reference>
<dbReference type="EMBL" id="MU268153">
    <property type="protein sequence ID" value="KAH7905623.1"/>
    <property type="molecule type" value="Genomic_DNA"/>
</dbReference>
<sequence>MATTTIADVSAIEDSGATHHPLFTCLSCSVAFPSAEDQRVHYRSDHHRYNMKRRVASLPPVSAAIFNQKVLERRAETAIVSSPKGSTCEVCGKIYTTENAYRSHINSKKHKENEMKAASRPASDPSPTIIDPHTSGVDKVTEPSASAVHKDDAEPSLIEESEASDDEINHTIDAKIAAARSRLSPTNCLFCSETSSTLDDNLTHMSSLHSFFIPDAEYLVDLNGLLVYLGEKIAVGNVCIHCNGKGRDLRTLEAVRKHMVDKSHCKIAYDSEKDRLEISDFYDFTSSYPDAGKTSRQKRNRIQGPDDEWEDIEDSKNDGADELIDADASDNTEDEADDLLENQLSYGDTPYELVLPSGARIGHRSMKRYYAQSFHGLRGAKEHDPNSGVALVRRLLADKNSALVPRKGGFGAHGQGTDVVKARNRGEAREAGRHVREFRDQKRREDFKTKVGFIHNSQKHFRDPLLQ</sequence>
<name>A0ACB7ZZ47_9AGAM</name>
<keyword evidence="2" id="KW-1185">Reference proteome</keyword>